<organism evidence="2 3">
    <name type="scientific">Aliarcobacter cryaerophilus</name>
    <dbReference type="NCBI Taxonomy" id="28198"/>
    <lineage>
        <taxon>Bacteria</taxon>
        <taxon>Pseudomonadati</taxon>
        <taxon>Campylobacterota</taxon>
        <taxon>Epsilonproteobacteria</taxon>
        <taxon>Campylobacterales</taxon>
        <taxon>Arcobacteraceae</taxon>
        <taxon>Aliarcobacter</taxon>
    </lineage>
</organism>
<dbReference type="Proteomes" id="UP000238649">
    <property type="component" value="Unassembled WGS sequence"/>
</dbReference>
<comment type="caution">
    <text evidence="2">The sequence shown here is derived from an EMBL/GenBank/DDBJ whole genome shotgun (WGS) entry which is preliminary data.</text>
</comment>
<keyword evidence="1" id="KW-0472">Membrane</keyword>
<evidence type="ECO:0000313" key="2">
    <source>
        <dbReference type="EMBL" id="PRM89738.1"/>
    </source>
</evidence>
<sequence length="423" mass="49314">MIDSFFDSNNKLLFKKLLTVLGVIAFSIIILILAFKYVILSNTNIDGFDNKKEFMIKIKIKNINKKINDELDLNNNSCKKIDKKNYYYSCIKPEDGEYSYIFDKHEGIIKIMNEKNIYEIEIDNEDYQIRNNELILNDDVLSGKFKLVKDDGSPKYIENKNISFKIYDSIIDNSKITNGYVSYKKTWSEFSNIYYGFKKLSVDYSIDNEIYTVSKPYLLTNDLDLNEVFSMGQIYNTLNNDLEINDVLKINNEKLIVSNRQNLPNINLITINAKNDEDLNGFITFTINNLHKDGKINLFYDGKFIFSIYAMNYIFNNELDKTFIGGNEKEVNLIDDKLIEKVKISFFKNNDKCQIIATVNNYKPAKSEFNCNEIQTKKTQNITSLNFQINAEKKVCNNGNFIDNCILFEISDIKTGKDERDMY</sequence>
<dbReference type="OrthoDB" id="10002657at2"/>
<reference evidence="2 3" key="1">
    <citation type="submission" date="2017-09" db="EMBL/GenBank/DDBJ databases">
        <title>Reassesment of A. cryaerophilus.</title>
        <authorList>
            <person name="Perez-Cataluna A."/>
            <person name="Collado L."/>
            <person name="Salgado O."/>
            <person name="Lefinanco V."/>
            <person name="Figueras M.J."/>
        </authorList>
    </citation>
    <scope>NUCLEOTIDE SEQUENCE [LARGE SCALE GENOMIC DNA]</scope>
    <source>
        <strain evidence="2 3">LMG 9871</strain>
    </source>
</reference>
<proteinExistence type="predicted"/>
<gene>
    <name evidence="2" type="ORF">CJ671_06385</name>
</gene>
<dbReference type="EMBL" id="NXGH01000015">
    <property type="protein sequence ID" value="PRM89738.1"/>
    <property type="molecule type" value="Genomic_DNA"/>
</dbReference>
<keyword evidence="1" id="KW-0812">Transmembrane</keyword>
<name>A0A2S9ST34_9BACT</name>
<dbReference type="AlphaFoldDB" id="A0A2S9ST34"/>
<feature type="transmembrane region" description="Helical" evidence="1">
    <location>
        <begin position="12"/>
        <end position="35"/>
    </location>
</feature>
<protein>
    <submittedName>
        <fullName evidence="2">Uncharacterized protein</fullName>
    </submittedName>
</protein>
<accession>A0A2S9ST34</accession>
<evidence type="ECO:0000313" key="3">
    <source>
        <dbReference type="Proteomes" id="UP000238649"/>
    </source>
</evidence>
<keyword evidence="1" id="KW-1133">Transmembrane helix</keyword>
<evidence type="ECO:0000256" key="1">
    <source>
        <dbReference type="SAM" id="Phobius"/>
    </source>
</evidence>
<dbReference type="RefSeq" id="WP_105911877.1">
    <property type="nucleotide sequence ID" value="NZ_NXGH01000015.1"/>
</dbReference>